<proteinExistence type="predicted"/>
<comment type="caution">
    <text evidence="1">The sequence shown here is derived from an EMBL/GenBank/DDBJ whole genome shotgun (WGS) entry which is preliminary data.</text>
</comment>
<gene>
    <name evidence="1" type="ORF">KGF57_004116</name>
</gene>
<protein>
    <submittedName>
        <fullName evidence="1">Uncharacterized protein</fullName>
    </submittedName>
</protein>
<keyword evidence="2" id="KW-1185">Reference proteome</keyword>
<reference evidence="1 2" key="1">
    <citation type="journal article" date="2022" name="DNA Res.">
        <title>Genome analysis of five recently described species of the CUG-Ser clade uncovers Candida theae as a new hybrid lineage with pathogenic potential in the Candida parapsilosis species complex.</title>
        <authorList>
            <person name="Mixao V."/>
            <person name="Del Olmo V."/>
            <person name="Hegedusova E."/>
            <person name="Saus E."/>
            <person name="Pryszcz L."/>
            <person name="Cillingova A."/>
            <person name="Nosek J."/>
            <person name="Gabaldon T."/>
        </authorList>
    </citation>
    <scope>NUCLEOTIDE SEQUENCE [LARGE SCALE GENOMIC DNA]</scope>
    <source>
        <strain evidence="1 2">CBS 12239</strain>
    </source>
</reference>
<dbReference type="Proteomes" id="UP001204833">
    <property type="component" value="Unassembled WGS sequence"/>
</dbReference>
<dbReference type="RefSeq" id="XP_051607384.1">
    <property type="nucleotide sequence ID" value="XM_051753605.1"/>
</dbReference>
<evidence type="ECO:0000313" key="2">
    <source>
        <dbReference type="Proteomes" id="UP001204833"/>
    </source>
</evidence>
<dbReference type="AlphaFoldDB" id="A0AAD5FXE1"/>
<dbReference type="GeneID" id="76152174"/>
<name>A0AAD5FXE1_9ASCO</name>
<feature type="non-terminal residue" evidence="1">
    <location>
        <position position="1"/>
    </location>
</feature>
<accession>A0AAD5FXE1</accession>
<evidence type="ECO:0000313" key="1">
    <source>
        <dbReference type="EMBL" id="KAI5952928.1"/>
    </source>
</evidence>
<organism evidence="1 2">
    <name type="scientific">Candida theae</name>
    <dbReference type="NCBI Taxonomy" id="1198502"/>
    <lineage>
        <taxon>Eukaryota</taxon>
        <taxon>Fungi</taxon>
        <taxon>Dikarya</taxon>
        <taxon>Ascomycota</taxon>
        <taxon>Saccharomycotina</taxon>
        <taxon>Pichiomycetes</taxon>
        <taxon>Debaryomycetaceae</taxon>
        <taxon>Candida/Lodderomyces clade</taxon>
        <taxon>Candida</taxon>
    </lineage>
</organism>
<dbReference type="EMBL" id="JAIHNG010000144">
    <property type="protein sequence ID" value="KAI5952928.1"/>
    <property type="molecule type" value="Genomic_DNA"/>
</dbReference>
<sequence>FEKCVQDILGENSTRAEEQVFSITRFNGTKILDMNYLWTVNANDDNISDEQLKELARCLESYANGIDVNTATNEADCRLVDMVMEHNDNNNIRYKALYRRDYGMELYGHSDTKCKANEIWSDIVNTDGSCHNTNNAQSAIGKSASFTSFGPDGATVQTWNHHDCRKGTAVNTRLRQSKSVGYI</sequence>